<feature type="region of interest" description="Disordered" evidence="8">
    <location>
        <begin position="22"/>
        <end position="61"/>
    </location>
</feature>
<organism evidence="11">
    <name type="scientific">Arabidopsis lyrata subsp. lyrata</name>
    <name type="common">Lyre-leaved rock-cress</name>
    <dbReference type="NCBI Taxonomy" id="81972"/>
    <lineage>
        <taxon>Eukaryota</taxon>
        <taxon>Viridiplantae</taxon>
        <taxon>Streptophyta</taxon>
        <taxon>Embryophyta</taxon>
        <taxon>Tracheophyta</taxon>
        <taxon>Spermatophyta</taxon>
        <taxon>Magnoliopsida</taxon>
        <taxon>eudicotyledons</taxon>
        <taxon>Gunneridae</taxon>
        <taxon>Pentapetalae</taxon>
        <taxon>rosids</taxon>
        <taxon>malvids</taxon>
        <taxon>Brassicales</taxon>
        <taxon>Brassicaceae</taxon>
        <taxon>Camelineae</taxon>
        <taxon>Arabidopsis</taxon>
    </lineage>
</organism>
<dbReference type="EMBL" id="GL348713">
    <property type="protein sequence ID" value="EFH66324.1"/>
    <property type="molecule type" value="Genomic_DNA"/>
</dbReference>
<dbReference type="GO" id="GO:0008270">
    <property type="term" value="F:zinc ion binding"/>
    <property type="evidence" value="ECO:0007669"/>
    <property type="project" value="UniProtKB-KW"/>
</dbReference>
<evidence type="ECO:0000256" key="4">
    <source>
        <dbReference type="ARBA" id="ARBA00022833"/>
    </source>
</evidence>
<evidence type="ECO:0000256" key="2">
    <source>
        <dbReference type="ARBA" id="ARBA00022737"/>
    </source>
</evidence>
<evidence type="ECO:0000313" key="10">
    <source>
        <dbReference type="EMBL" id="EFH66324.1"/>
    </source>
</evidence>
<dbReference type="Pfam" id="PF22992">
    <property type="entry name" value="C2CH-4th_BIRD-IDD"/>
    <property type="match status" value="1"/>
</dbReference>
<keyword evidence="3 7" id="KW-0863">Zinc-finger</keyword>
<evidence type="ECO:0000256" key="5">
    <source>
        <dbReference type="ARBA" id="ARBA00023015"/>
    </source>
</evidence>
<evidence type="ECO:0000256" key="6">
    <source>
        <dbReference type="ARBA" id="ARBA00023163"/>
    </source>
</evidence>
<proteinExistence type="predicted"/>
<dbReference type="AlphaFoldDB" id="D7KBM3"/>
<dbReference type="InterPro" id="IPR036236">
    <property type="entry name" value="Znf_C2H2_sf"/>
</dbReference>
<evidence type="ECO:0000259" key="9">
    <source>
        <dbReference type="PROSITE" id="PS50157"/>
    </source>
</evidence>
<dbReference type="PANTHER" id="PTHR10593">
    <property type="entry name" value="SERINE/THREONINE-PROTEIN KINASE RIO"/>
    <property type="match status" value="1"/>
</dbReference>
<dbReference type="InterPro" id="IPR055187">
    <property type="entry name" value="C2CH-3rd_BIRD-IDD"/>
</dbReference>
<evidence type="ECO:0000313" key="11">
    <source>
        <dbReference type="Proteomes" id="UP000008694"/>
    </source>
</evidence>
<dbReference type="SMART" id="SM00355">
    <property type="entry name" value="ZnF_C2H2"/>
    <property type="match status" value="3"/>
</dbReference>
<dbReference type="PROSITE" id="PS50157">
    <property type="entry name" value="ZINC_FINGER_C2H2_2"/>
    <property type="match status" value="1"/>
</dbReference>
<gene>
    <name evidence="10" type="ORF">ARALYDRAFT_312456</name>
</gene>
<evidence type="ECO:0000256" key="1">
    <source>
        <dbReference type="ARBA" id="ARBA00022723"/>
    </source>
</evidence>
<dbReference type="HOGENOM" id="CLU_014578_3_0_1"/>
<keyword evidence="6" id="KW-0804">Transcription</keyword>
<dbReference type="PANTHER" id="PTHR10593:SF175">
    <property type="entry name" value="PROTEIN INDETERMINATE-DOMAIN 6, CHLOROPLASTIC"/>
    <property type="match status" value="1"/>
</dbReference>
<evidence type="ECO:0000256" key="7">
    <source>
        <dbReference type="PROSITE-ProRule" id="PRU00042"/>
    </source>
</evidence>
<dbReference type="Gene3D" id="3.30.160.60">
    <property type="entry name" value="Classic Zinc Finger"/>
    <property type="match status" value="2"/>
</dbReference>
<dbReference type="Pfam" id="PF22995">
    <property type="entry name" value="C2CH-3rd_BIRD-IDD"/>
    <property type="match status" value="1"/>
</dbReference>
<dbReference type="InterPro" id="IPR031140">
    <property type="entry name" value="IDD1-16"/>
</dbReference>
<dbReference type="InterPro" id="IPR013087">
    <property type="entry name" value="Znf_C2H2_type"/>
</dbReference>
<dbReference type="STRING" id="81972.D7KBM3"/>
<feature type="region of interest" description="Disordered" evidence="8">
    <location>
        <begin position="467"/>
        <end position="494"/>
    </location>
</feature>
<protein>
    <submittedName>
        <fullName evidence="10">T5E21.8</fullName>
    </submittedName>
</protein>
<dbReference type="InterPro" id="IPR055186">
    <property type="entry name" value="C2H2-2nd_BIRD-IDD"/>
</dbReference>
<name>D7KBM3_ARALL</name>
<evidence type="ECO:0000256" key="3">
    <source>
        <dbReference type="ARBA" id="ARBA00022771"/>
    </source>
</evidence>
<sequence>MSSSYNTIASSSAQTFLLSGAASGARPNNFNREEAARTMIQQPNSSVTPPPKKRRNQPGNPSKFLCEVCNKGFQREQNLQLHRRGHNLPWKLKQKSNKEVRRKVYLCPEASCVHHDPARALGDLTGIKKHYYRKHGEKKWKCDKCSKRYAVQSDWKAHSKTCGTKEYRCDCGTIFSSEREKDSEGERKIKDAKFGHIGWFHCLINEYCGQRDIVGVVDEHFTFLGRDSYITHRAFCDALIQESARNPTVSFTAMAPAAGGGTRNGFYGGASAALSHNHFGNNSNSGFTPLAAGYNLNRSSSDKFEDFVPQSTNPNPGPTNFLMQCSPNQGLLAQNNQSLMNQHGLISLGDNTNHNLFNIGYFQDTKNSDQIGVPSLFTNGADNNDPSAFLRGLTSSSSPTVVVNDFGDSDNGNLQGLMNSLAATTDQQGRPTSLLDLHFGNNLSMGGADRLTLDFLGVNGGIVSTVNGRGGRSGGPPLDAEMKFSHPTHPFGKA</sequence>
<keyword evidence="5" id="KW-0805">Transcription regulation</keyword>
<feature type="domain" description="C2H2-type" evidence="9">
    <location>
        <begin position="64"/>
        <end position="86"/>
    </location>
</feature>
<dbReference type="eggNOG" id="KOG1721">
    <property type="taxonomic scope" value="Eukaryota"/>
</dbReference>
<dbReference type="GO" id="GO:0005634">
    <property type="term" value="C:nucleus"/>
    <property type="evidence" value="ECO:0007669"/>
    <property type="project" value="TreeGrafter"/>
</dbReference>
<dbReference type="Pfam" id="PF22996">
    <property type="entry name" value="C2H2-2nd_BIRD-IDD"/>
    <property type="match status" value="1"/>
</dbReference>
<dbReference type="Gramene" id="fgenesh1_pm.C_scaffold_1001236">
    <property type="protein sequence ID" value="fgenesh1_pm.C_scaffold_1001236"/>
    <property type="gene ID" value="fgenesh1_pm.C_scaffold_1001236"/>
</dbReference>
<dbReference type="SUPFAM" id="SSF57667">
    <property type="entry name" value="beta-beta-alpha zinc fingers"/>
    <property type="match status" value="1"/>
</dbReference>
<dbReference type="Proteomes" id="UP000008694">
    <property type="component" value="Unassembled WGS sequence"/>
</dbReference>
<dbReference type="PROSITE" id="PS00028">
    <property type="entry name" value="ZINC_FINGER_C2H2_1"/>
    <property type="match status" value="1"/>
</dbReference>
<evidence type="ECO:0000256" key="8">
    <source>
        <dbReference type="SAM" id="MobiDB-lite"/>
    </source>
</evidence>
<accession>D7KBM3</accession>
<keyword evidence="4" id="KW-0862">Zinc</keyword>
<dbReference type="InterPro" id="IPR055185">
    <property type="entry name" value="C2CH-4th_BIRD-IDD"/>
</dbReference>
<reference evidence="11" key="1">
    <citation type="journal article" date="2011" name="Nat. Genet.">
        <title>The Arabidopsis lyrata genome sequence and the basis of rapid genome size change.</title>
        <authorList>
            <person name="Hu T.T."/>
            <person name="Pattyn P."/>
            <person name="Bakker E.G."/>
            <person name="Cao J."/>
            <person name="Cheng J.-F."/>
            <person name="Clark R.M."/>
            <person name="Fahlgren N."/>
            <person name="Fawcett J.A."/>
            <person name="Grimwood J."/>
            <person name="Gundlach H."/>
            <person name="Haberer G."/>
            <person name="Hollister J.D."/>
            <person name="Ossowski S."/>
            <person name="Ottilar R.P."/>
            <person name="Salamov A.A."/>
            <person name="Schneeberger K."/>
            <person name="Spannagl M."/>
            <person name="Wang X."/>
            <person name="Yang L."/>
            <person name="Nasrallah M.E."/>
            <person name="Bergelson J."/>
            <person name="Carrington J.C."/>
            <person name="Gaut B.S."/>
            <person name="Schmutz J."/>
            <person name="Mayer K.F.X."/>
            <person name="Van de Peer Y."/>
            <person name="Grigoriev I.V."/>
            <person name="Nordborg M."/>
            <person name="Weigel D."/>
            <person name="Guo Y.-L."/>
        </authorList>
    </citation>
    <scope>NUCLEOTIDE SEQUENCE [LARGE SCALE GENOMIC DNA]</scope>
    <source>
        <strain evidence="11">cv. MN47</strain>
    </source>
</reference>
<dbReference type="GO" id="GO:0003700">
    <property type="term" value="F:DNA-binding transcription factor activity"/>
    <property type="evidence" value="ECO:0007669"/>
    <property type="project" value="TreeGrafter"/>
</dbReference>
<keyword evidence="1" id="KW-0479">Metal-binding</keyword>
<keyword evidence="2" id="KW-0677">Repeat</keyword>
<keyword evidence="11" id="KW-1185">Reference proteome</keyword>